<comment type="similarity">
    <text evidence="4 13">Belongs to the MoeA family.</text>
</comment>
<dbReference type="Gene3D" id="3.90.105.10">
    <property type="entry name" value="Molybdopterin biosynthesis moea protein, domain 2"/>
    <property type="match status" value="1"/>
</dbReference>
<dbReference type="Proteomes" id="UP001139408">
    <property type="component" value="Unassembled WGS sequence"/>
</dbReference>
<comment type="cofactor">
    <cofactor evidence="1 13">
        <name>Mg(2+)</name>
        <dbReference type="ChEBI" id="CHEBI:18420"/>
    </cofactor>
</comment>
<comment type="function">
    <text evidence="2 13">Catalyzes the insertion of molybdate into adenylated molybdopterin with the concomitant release of AMP.</text>
</comment>
<evidence type="ECO:0000256" key="3">
    <source>
        <dbReference type="ARBA" id="ARBA00005046"/>
    </source>
</evidence>
<dbReference type="NCBIfam" id="NF045515">
    <property type="entry name" value="Glp_gephyrin"/>
    <property type="match status" value="1"/>
</dbReference>
<evidence type="ECO:0000256" key="13">
    <source>
        <dbReference type="RuleBase" id="RU365090"/>
    </source>
</evidence>
<organism evidence="15 16">
    <name type="scientific">Shewanella algicola</name>
    <dbReference type="NCBI Taxonomy" id="640633"/>
    <lineage>
        <taxon>Bacteria</taxon>
        <taxon>Pseudomonadati</taxon>
        <taxon>Pseudomonadota</taxon>
        <taxon>Gammaproteobacteria</taxon>
        <taxon>Alteromonadales</taxon>
        <taxon>Shewanellaceae</taxon>
        <taxon>Shewanella</taxon>
    </lineage>
</organism>
<dbReference type="GO" id="GO:0005829">
    <property type="term" value="C:cytosol"/>
    <property type="evidence" value="ECO:0007669"/>
    <property type="project" value="TreeGrafter"/>
</dbReference>
<dbReference type="FunFam" id="2.40.340.10:FF:000003">
    <property type="entry name" value="Molybdopterin molybdenumtransferase"/>
    <property type="match status" value="1"/>
</dbReference>
<dbReference type="FunFam" id="3.40.980.10:FF:000004">
    <property type="entry name" value="Molybdopterin molybdenumtransferase"/>
    <property type="match status" value="1"/>
</dbReference>
<dbReference type="PANTHER" id="PTHR10192">
    <property type="entry name" value="MOLYBDOPTERIN BIOSYNTHESIS PROTEIN"/>
    <property type="match status" value="1"/>
</dbReference>
<dbReference type="EC" id="2.10.1.1" evidence="5 13"/>
<proteinExistence type="inferred from homology"/>
<evidence type="ECO:0000256" key="1">
    <source>
        <dbReference type="ARBA" id="ARBA00001946"/>
    </source>
</evidence>
<dbReference type="InterPro" id="IPR005111">
    <property type="entry name" value="MoeA_C_domain_IV"/>
</dbReference>
<dbReference type="GO" id="GO:0061599">
    <property type="term" value="F:molybdopterin molybdotransferase activity"/>
    <property type="evidence" value="ECO:0007669"/>
    <property type="project" value="UniProtKB-UniRule"/>
</dbReference>
<comment type="pathway">
    <text evidence="3 13">Cofactor biosynthesis; molybdopterin biosynthesis.</text>
</comment>
<dbReference type="InterPro" id="IPR008284">
    <property type="entry name" value="MoCF_biosynth_CS"/>
</dbReference>
<dbReference type="InterPro" id="IPR005110">
    <property type="entry name" value="MoeA_linker/N"/>
</dbReference>
<evidence type="ECO:0000259" key="14">
    <source>
        <dbReference type="SMART" id="SM00852"/>
    </source>
</evidence>
<dbReference type="InterPro" id="IPR036135">
    <property type="entry name" value="MoeA_linker/N_sf"/>
</dbReference>
<comment type="catalytic activity">
    <reaction evidence="12">
        <text>adenylyl-molybdopterin + molybdate = Mo-molybdopterin + AMP + H(+)</text>
        <dbReference type="Rhea" id="RHEA:35047"/>
        <dbReference type="ChEBI" id="CHEBI:15378"/>
        <dbReference type="ChEBI" id="CHEBI:36264"/>
        <dbReference type="ChEBI" id="CHEBI:62727"/>
        <dbReference type="ChEBI" id="CHEBI:71302"/>
        <dbReference type="ChEBI" id="CHEBI:456215"/>
        <dbReference type="EC" id="2.10.1.1"/>
    </reaction>
</comment>
<keyword evidence="9 13" id="KW-0479">Metal-binding</keyword>
<dbReference type="EMBL" id="JAKILJ010000014">
    <property type="protein sequence ID" value="MCL1105173.1"/>
    <property type="molecule type" value="Genomic_DNA"/>
</dbReference>
<dbReference type="InterPro" id="IPR038987">
    <property type="entry name" value="MoeA-like"/>
</dbReference>
<dbReference type="InterPro" id="IPR001453">
    <property type="entry name" value="MoaB/Mog_dom"/>
</dbReference>
<dbReference type="InterPro" id="IPR036425">
    <property type="entry name" value="MoaB/Mog-like_dom_sf"/>
</dbReference>
<keyword evidence="16" id="KW-1185">Reference proteome</keyword>
<dbReference type="SUPFAM" id="SSF63882">
    <property type="entry name" value="MoeA N-terminal region -like"/>
    <property type="match status" value="1"/>
</dbReference>
<dbReference type="Pfam" id="PF03454">
    <property type="entry name" value="MoeA_C"/>
    <property type="match status" value="1"/>
</dbReference>
<dbReference type="SMART" id="SM00852">
    <property type="entry name" value="MoCF_biosynth"/>
    <property type="match status" value="1"/>
</dbReference>
<keyword evidence="10 13" id="KW-0460">Magnesium</keyword>
<dbReference type="PROSITE" id="PS01079">
    <property type="entry name" value="MOCF_BIOSYNTHESIS_2"/>
    <property type="match status" value="1"/>
</dbReference>
<evidence type="ECO:0000256" key="6">
    <source>
        <dbReference type="ARBA" id="ARBA00021108"/>
    </source>
</evidence>
<keyword evidence="8 13" id="KW-0808">Transferase</keyword>
<sequence length="417" mass="44942">MPNNQDPCAQPKLMHPDQAIEQLLAQVDATQDTELVTLSNAIDRVLAEDLASSIDLPPFDNSAMDGFAFRYVDLDLSQDKTTLTLIGSSFAGHPFKGKEQPNSCIRIMTGAPVPAGYDTVQMQEETQVDGDSITIVHPKKLGANVRGRGEELLAGTKVLHRGITIRAAEMGVLATIGISQVRVTRKLKVAFFSTGDELRPIGSELSPGQIYDSNRYSIQGLLSKSHVEWIDLGVINDDKEAIRGAFKEAATIADMVLTSGGVSVGDADYTKQILSEEGQITFWKLAIKPGKPFAFGKIGNAIFCGLPGNPVSSMVTYYKLVLPILNKMQGITPKAPLLCQATLQTDIRKHPGRVEYQRGILSRNASGELEVSITGGQGSGMLTSMSLANCFVILEQFQGDLAKGNTVTVEPFNSVLC</sequence>
<dbReference type="Gene3D" id="3.40.980.10">
    <property type="entry name" value="MoaB/Mog-like domain"/>
    <property type="match status" value="1"/>
</dbReference>
<evidence type="ECO:0000256" key="12">
    <source>
        <dbReference type="ARBA" id="ARBA00047317"/>
    </source>
</evidence>
<keyword evidence="7 13" id="KW-0500">Molybdenum</keyword>
<evidence type="ECO:0000256" key="10">
    <source>
        <dbReference type="ARBA" id="ARBA00022842"/>
    </source>
</evidence>
<evidence type="ECO:0000256" key="5">
    <source>
        <dbReference type="ARBA" id="ARBA00013269"/>
    </source>
</evidence>
<dbReference type="Gene3D" id="2.170.190.11">
    <property type="entry name" value="Molybdopterin biosynthesis moea protein, domain 3"/>
    <property type="match status" value="1"/>
</dbReference>
<feature type="domain" description="MoaB/Mog" evidence="14">
    <location>
        <begin position="190"/>
        <end position="327"/>
    </location>
</feature>
<evidence type="ECO:0000256" key="9">
    <source>
        <dbReference type="ARBA" id="ARBA00022723"/>
    </source>
</evidence>
<dbReference type="CDD" id="cd00887">
    <property type="entry name" value="MoeA"/>
    <property type="match status" value="1"/>
</dbReference>
<gene>
    <name evidence="15" type="ORF">L2749_07840</name>
</gene>
<dbReference type="AlphaFoldDB" id="A0A9X2CBS7"/>
<dbReference type="Pfam" id="PF00994">
    <property type="entry name" value="MoCF_biosynth"/>
    <property type="match status" value="1"/>
</dbReference>
<dbReference type="PANTHER" id="PTHR10192:SF5">
    <property type="entry name" value="GEPHYRIN"/>
    <property type="match status" value="1"/>
</dbReference>
<evidence type="ECO:0000256" key="7">
    <source>
        <dbReference type="ARBA" id="ARBA00022505"/>
    </source>
</evidence>
<evidence type="ECO:0000256" key="4">
    <source>
        <dbReference type="ARBA" id="ARBA00010763"/>
    </source>
</evidence>
<dbReference type="SUPFAM" id="SSF53218">
    <property type="entry name" value="Molybdenum cofactor biosynthesis proteins"/>
    <property type="match status" value="1"/>
</dbReference>
<dbReference type="SUPFAM" id="SSF63867">
    <property type="entry name" value="MoeA C-terminal domain-like"/>
    <property type="match status" value="1"/>
</dbReference>
<dbReference type="Gene3D" id="2.40.340.10">
    <property type="entry name" value="MoeA, C-terminal, domain IV"/>
    <property type="match status" value="1"/>
</dbReference>
<dbReference type="GO" id="GO:0006777">
    <property type="term" value="P:Mo-molybdopterin cofactor biosynthetic process"/>
    <property type="evidence" value="ECO:0007669"/>
    <property type="project" value="UniProtKB-UniRule"/>
</dbReference>
<dbReference type="GO" id="GO:0046872">
    <property type="term" value="F:metal ion binding"/>
    <property type="evidence" value="ECO:0007669"/>
    <property type="project" value="UniProtKB-UniRule"/>
</dbReference>
<comment type="caution">
    <text evidence="15">The sequence shown here is derived from an EMBL/GenBank/DDBJ whole genome shotgun (WGS) entry which is preliminary data.</text>
</comment>
<evidence type="ECO:0000256" key="2">
    <source>
        <dbReference type="ARBA" id="ARBA00002901"/>
    </source>
</evidence>
<dbReference type="InterPro" id="IPR036688">
    <property type="entry name" value="MoeA_C_domain_IV_sf"/>
</dbReference>
<dbReference type="RefSeq" id="WP_188924773.1">
    <property type="nucleotide sequence ID" value="NZ_BMQI01000014.1"/>
</dbReference>
<dbReference type="NCBIfam" id="TIGR00177">
    <property type="entry name" value="molyb_syn"/>
    <property type="match status" value="1"/>
</dbReference>
<dbReference type="Pfam" id="PF03453">
    <property type="entry name" value="MoeA_N"/>
    <property type="match status" value="1"/>
</dbReference>
<protein>
    <recommendedName>
        <fullName evidence="6 13">Molybdopterin molybdenumtransferase</fullName>
        <ecNumber evidence="5 13">2.10.1.1</ecNumber>
    </recommendedName>
</protein>
<keyword evidence="11 13" id="KW-0501">Molybdenum cofactor biosynthesis</keyword>
<evidence type="ECO:0000256" key="11">
    <source>
        <dbReference type="ARBA" id="ARBA00023150"/>
    </source>
</evidence>
<accession>A0A9X2CBS7</accession>
<evidence type="ECO:0000313" key="15">
    <source>
        <dbReference type="EMBL" id="MCL1105173.1"/>
    </source>
</evidence>
<evidence type="ECO:0000313" key="16">
    <source>
        <dbReference type="Proteomes" id="UP001139408"/>
    </source>
</evidence>
<name>A0A9X2CBS7_9GAMM</name>
<evidence type="ECO:0000256" key="8">
    <source>
        <dbReference type="ARBA" id="ARBA00022679"/>
    </source>
</evidence>
<reference evidence="15" key="1">
    <citation type="submission" date="2022-01" db="EMBL/GenBank/DDBJ databases">
        <title>Whole genome-based taxonomy of the Shewanellaceae.</title>
        <authorList>
            <person name="Martin-Rodriguez A.J."/>
        </authorList>
    </citation>
    <scope>NUCLEOTIDE SEQUENCE</scope>
    <source>
        <strain evidence="15">DSM 23803</strain>
    </source>
</reference>